<organism evidence="2 3">
    <name type="scientific">Trichuris muris</name>
    <name type="common">Mouse whipworm</name>
    <dbReference type="NCBI Taxonomy" id="70415"/>
    <lineage>
        <taxon>Eukaryota</taxon>
        <taxon>Metazoa</taxon>
        <taxon>Ecdysozoa</taxon>
        <taxon>Nematoda</taxon>
        <taxon>Enoplea</taxon>
        <taxon>Dorylaimia</taxon>
        <taxon>Trichinellida</taxon>
        <taxon>Trichuridae</taxon>
        <taxon>Trichuris</taxon>
    </lineage>
</organism>
<dbReference type="Proteomes" id="UP000046395">
    <property type="component" value="Unassembled WGS sequence"/>
</dbReference>
<dbReference type="WBParaSite" id="TMUE_1000004387.1">
    <property type="protein sequence ID" value="TMUE_1000004387.1"/>
    <property type="gene ID" value="WBGene00298937"/>
</dbReference>
<feature type="region of interest" description="Disordered" evidence="1">
    <location>
        <begin position="1"/>
        <end position="25"/>
    </location>
</feature>
<protein>
    <submittedName>
        <fullName evidence="3">C3H1-type domain-containing protein</fullName>
    </submittedName>
</protein>
<name>A0A5S6QBP3_TRIMR</name>
<sequence>MESIKKNSGELLAGREPASLTESSSRDCMGGAKCSKCSKDYTLAVCKKFASLSVGMRLAEAKRLGVHYRYLTKHKLHGRCPIPLEKQRCQADPSCKYRHHELLHSQRQEEVGGNVKDQVEKGYVCSDTAHHLELLRVFARGPKETILTTALIDSGVAGHALMRTSPRT</sequence>
<reference evidence="3" key="1">
    <citation type="submission" date="2019-12" db="UniProtKB">
        <authorList>
            <consortium name="WormBaseParasite"/>
        </authorList>
    </citation>
    <scope>IDENTIFICATION</scope>
</reference>
<evidence type="ECO:0000256" key="1">
    <source>
        <dbReference type="SAM" id="MobiDB-lite"/>
    </source>
</evidence>
<evidence type="ECO:0000313" key="3">
    <source>
        <dbReference type="WBParaSite" id="TMUE_1000004387.1"/>
    </source>
</evidence>
<dbReference type="STRING" id="70415.A0A5S6QBP3"/>
<dbReference type="AlphaFoldDB" id="A0A5S6QBP3"/>
<keyword evidence="2" id="KW-1185">Reference proteome</keyword>
<proteinExistence type="predicted"/>
<evidence type="ECO:0000313" key="2">
    <source>
        <dbReference type="Proteomes" id="UP000046395"/>
    </source>
</evidence>
<accession>A0A5S6QBP3</accession>